<comment type="subcellular location">
    <subcellularLocation>
        <location evidence="7">Cell inner membrane</location>
        <topology evidence="7">Multi-pass membrane protein</topology>
    </subcellularLocation>
    <subcellularLocation>
        <location evidence="1">Cell membrane</location>
        <topology evidence="1">Multi-pass membrane protein</topology>
    </subcellularLocation>
</comment>
<dbReference type="EMBL" id="SOEB01000013">
    <property type="protein sequence ID" value="TDX27979.1"/>
    <property type="molecule type" value="Genomic_DNA"/>
</dbReference>
<dbReference type="Pfam" id="PF04290">
    <property type="entry name" value="DctQ"/>
    <property type="match status" value="1"/>
</dbReference>
<evidence type="ECO:0000256" key="5">
    <source>
        <dbReference type="ARBA" id="ARBA00022989"/>
    </source>
</evidence>
<dbReference type="InterPro" id="IPR055348">
    <property type="entry name" value="DctQ"/>
</dbReference>
<name>A0A4R8FNU9_9RHOB</name>
<evidence type="ECO:0000256" key="3">
    <source>
        <dbReference type="ARBA" id="ARBA00022475"/>
    </source>
</evidence>
<evidence type="ECO:0000313" key="9">
    <source>
        <dbReference type="EMBL" id="TDX27979.1"/>
    </source>
</evidence>
<keyword evidence="2 7" id="KW-0813">Transport</keyword>
<feature type="transmembrane region" description="Helical" evidence="7">
    <location>
        <begin position="127"/>
        <end position="151"/>
    </location>
</feature>
<evidence type="ECO:0000256" key="4">
    <source>
        <dbReference type="ARBA" id="ARBA00022692"/>
    </source>
</evidence>
<feature type="transmembrane region" description="Helical" evidence="7">
    <location>
        <begin position="7"/>
        <end position="31"/>
    </location>
</feature>
<keyword evidence="4 7" id="KW-0812">Transmembrane</keyword>
<dbReference type="GO" id="GO:0005886">
    <property type="term" value="C:plasma membrane"/>
    <property type="evidence" value="ECO:0007669"/>
    <property type="project" value="UniProtKB-SubCell"/>
</dbReference>
<comment type="function">
    <text evidence="7">Part of the tripartite ATP-independent periplasmic (TRAP) transport system.</text>
</comment>
<comment type="caution">
    <text evidence="9">The sequence shown here is derived from an EMBL/GenBank/DDBJ whole genome shotgun (WGS) entry which is preliminary data.</text>
</comment>
<feature type="transmembrane region" description="Helical" evidence="7">
    <location>
        <begin position="51"/>
        <end position="67"/>
    </location>
</feature>
<reference evidence="9 10" key="1">
    <citation type="submission" date="2019-03" db="EMBL/GenBank/DDBJ databases">
        <title>Genomic Encyclopedia of Type Strains, Phase IV (KMG-IV): sequencing the most valuable type-strain genomes for metagenomic binning, comparative biology and taxonomic classification.</title>
        <authorList>
            <person name="Goeker M."/>
        </authorList>
    </citation>
    <scope>NUCLEOTIDE SEQUENCE [LARGE SCALE GENOMIC DNA]</scope>
    <source>
        <strain evidence="9 10">JA181</strain>
    </source>
</reference>
<proteinExistence type="inferred from homology"/>
<protein>
    <recommendedName>
        <fullName evidence="7">TRAP transporter small permease protein</fullName>
    </recommendedName>
</protein>
<accession>A0A4R8FNU9</accession>
<dbReference type="Proteomes" id="UP000295484">
    <property type="component" value="Unassembled WGS sequence"/>
</dbReference>
<sequence>MRLRRALAAAAEIWAILGGLVLAGVVGLNLASILGGLLGHPVPGDFELTEIGTAIAVFAFLPWCQLTRANVTADVFTMGASRIWSARMSLTGSLAALTVAGVLLWRMSLGLGDQRAYGYTTAILQIPLWPCFLPVLVSLALLALAAVATLTEDAATARGRRNA</sequence>
<evidence type="ECO:0000256" key="2">
    <source>
        <dbReference type="ARBA" id="ARBA00022448"/>
    </source>
</evidence>
<evidence type="ECO:0000259" key="8">
    <source>
        <dbReference type="Pfam" id="PF04290"/>
    </source>
</evidence>
<evidence type="ECO:0000256" key="6">
    <source>
        <dbReference type="ARBA" id="ARBA00023136"/>
    </source>
</evidence>
<keyword evidence="6 7" id="KW-0472">Membrane</keyword>
<keyword evidence="3" id="KW-1003">Cell membrane</keyword>
<feature type="domain" description="Tripartite ATP-independent periplasmic transporters DctQ component" evidence="8">
    <location>
        <begin position="37"/>
        <end position="154"/>
    </location>
</feature>
<evidence type="ECO:0000256" key="1">
    <source>
        <dbReference type="ARBA" id="ARBA00004651"/>
    </source>
</evidence>
<dbReference type="GO" id="GO:0022857">
    <property type="term" value="F:transmembrane transporter activity"/>
    <property type="evidence" value="ECO:0007669"/>
    <property type="project" value="UniProtKB-UniRule"/>
</dbReference>
<organism evidence="9 10">
    <name type="scientific">Rhodovulum visakhapatnamense</name>
    <dbReference type="NCBI Taxonomy" id="364297"/>
    <lineage>
        <taxon>Bacteria</taxon>
        <taxon>Pseudomonadati</taxon>
        <taxon>Pseudomonadota</taxon>
        <taxon>Alphaproteobacteria</taxon>
        <taxon>Rhodobacterales</taxon>
        <taxon>Paracoccaceae</taxon>
        <taxon>Rhodovulum</taxon>
    </lineage>
</organism>
<keyword evidence="7" id="KW-0997">Cell inner membrane</keyword>
<gene>
    <name evidence="9" type="ORF">EV657_11356</name>
</gene>
<dbReference type="RefSeq" id="WP_134078145.1">
    <property type="nucleotide sequence ID" value="NZ_SOEB01000013.1"/>
</dbReference>
<evidence type="ECO:0000256" key="7">
    <source>
        <dbReference type="RuleBase" id="RU369079"/>
    </source>
</evidence>
<comment type="subunit">
    <text evidence="7">The complex comprises the extracytoplasmic solute receptor protein and the two transmembrane proteins.</text>
</comment>
<comment type="similarity">
    <text evidence="7">Belongs to the TRAP transporter small permease family.</text>
</comment>
<dbReference type="AlphaFoldDB" id="A0A4R8FNU9"/>
<feature type="transmembrane region" description="Helical" evidence="7">
    <location>
        <begin position="88"/>
        <end position="107"/>
    </location>
</feature>
<evidence type="ECO:0000313" key="10">
    <source>
        <dbReference type="Proteomes" id="UP000295484"/>
    </source>
</evidence>
<keyword evidence="5 7" id="KW-1133">Transmembrane helix</keyword>